<name>A0A0A2DNK3_9CORY</name>
<proteinExistence type="inferred from homology"/>
<dbReference type="RefSeq" id="WP_035112792.1">
    <property type="nucleotide sequence ID" value="NZ_CP047046.1"/>
</dbReference>
<dbReference type="NCBIfam" id="TIGR00732">
    <property type="entry name" value="dprA"/>
    <property type="match status" value="1"/>
</dbReference>
<dbReference type="Pfam" id="PF02481">
    <property type="entry name" value="DNA_processg_A"/>
    <property type="match status" value="1"/>
</dbReference>
<dbReference type="SUPFAM" id="SSF102405">
    <property type="entry name" value="MCP/YpsA-like"/>
    <property type="match status" value="1"/>
</dbReference>
<accession>A0A0A2DNK3</accession>
<reference evidence="3 4" key="1">
    <citation type="submission" date="2014-10" db="EMBL/GenBank/DDBJ databases">
        <title>Whole Genome sequence of Corynebacterium auriscanis strain CIP 106629.</title>
        <authorList>
            <person name="Hassan S.S."/>
            <person name="Jamal S.B."/>
            <person name="Tiwari S."/>
            <person name="Oliveira L.D.C."/>
            <person name="Souza F."/>
            <person name="Mariano D.C."/>
            <person name="Almeida S."/>
            <person name="Dorella F."/>
            <person name="Pereira F."/>
            <person name="Carvalho A."/>
            <person name="Leal C.A."/>
            <person name="Soares S.D.C."/>
            <person name="Figueiredo H.C."/>
            <person name="Silva A."/>
            <person name="Azevedo V.A."/>
        </authorList>
    </citation>
    <scope>NUCLEOTIDE SEQUENCE [LARGE SCALE GENOMIC DNA]</scope>
    <source>
        <strain evidence="3 4">CIP 106629</strain>
    </source>
</reference>
<dbReference type="Gene3D" id="3.40.50.450">
    <property type="match status" value="1"/>
</dbReference>
<evidence type="ECO:0000313" key="4">
    <source>
        <dbReference type="Proteomes" id="UP000030145"/>
    </source>
</evidence>
<evidence type="ECO:0000313" key="3">
    <source>
        <dbReference type="EMBL" id="KGM19372.1"/>
    </source>
</evidence>
<comment type="caution">
    <text evidence="3">The sequence shown here is derived from an EMBL/GenBank/DDBJ whole genome shotgun (WGS) entry which is preliminary data.</text>
</comment>
<protein>
    <recommendedName>
        <fullName evidence="2">Smf/DprA SLOG domain-containing protein</fullName>
    </recommendedName>
</protein>
<keyword evidence="4" id="KW-1185">Reference proteome</keyword>
<dbReference type="EMBL" id="JRVJ01000001">
    <property type="protein sequence ID" value="KGM19372.1"/>
    <property type="molecule type" value="Genomic_DNA"/>
</dbReference>
<dbReference type="PANTHER" id="PTHR43022:SF1">
    <property type="entry name" value="PROTEIN SMF"/>
    <property type="match status" value="1"/>
</dbReference>
<gene>
    <name evidence="3" type="ORF">MA47_00415</name>
</gene>
<comment type="similarity">
    <text evidence="1">Belongs to the DprA/Smf family.</text>
</comment>
<dbReference type="Proteomes" id="UP000030145">
    <property type="component" value="Unassembled WGS sequence"/>
</dbReference>
<sequence length="382" mass="41537">MTSRQMAWIYLRRVIEASRTEVLELLWDGADTPDPEKLAHRIRTRDATLPETLLSTTEQRWDCTPERDAELAKARGYRLVTPDDDEWPSTMDAAFGRMGNSGAEMEANVRGQSAPPFALWVAGPNRLDTSVQRAVTVVGTRAASNYGKEVTKSIATQLAQDNVTVVSGGAMGIDTYAHTAALHAGGTTVAVMACGLDVDYPRANSHLFRHIERSGLRVSEYAPGTAPARHRFLTRNRLVASLGQVAVMVEAALRSGAINTMNWAEAMVIPNLVVPGQITNVNAQGCLVRVQQNRAELLRRYEDILVLLDPLGDQLELGLPTTEKMLSWEQTAVFDACGEGGGELADIVGNTGLAAQPVIRALRALETAGLITRVGAKWRRVE</sequence>
<dbReference type="PANTHER" id="PTHR43022">
    <property type="entry name" value="PROTEIN SMF"/>
    <property type="match status" value="1"/>
</dbReference>
<dbReference type="AlphaFoldDB" id="A0A0A2DNK3"/>
<evidence type="ECO:0000259" key="2">
    <source>
        <dbReference type="Pfam" id="PF02481"/>
    </source>
</evidence>
<evidence type="ECO:0000256" key="1">
    <source>
        <dbReference type="ARBA" id="ARBA00006525"/>
    </source>
</evidence>
<organism evidence="3 4">
    <name type="scientific">Corynebacterium auriscanis</name>
    <dbReference type="NCBI Taxonomy" id="99807"/>
    <lineage>
        <taxon>Bacteria</taxon>
        <taxon>Bacillati</taxon>
        <taxon>Actinomycetota</taxon>
        <taxon>Actinomycetes</taxon>
        <taxon>Mycobacteriales</taxon>
        <taxon>Corynebacteriaceae</taxon>
        <taxon>Corynebacterium</taxon>
    </lineage>
</organism>
<feature type="domain" description="Smf/DprA SLOG" evidence="2">
    <location>
        <begin position="80"/>
        <end position="307"/>
    </location>
</feature>
<dbReference type="GO" id="GO:0009294">
    <property type="term" value="P:DNA-mediated transformation"/>
    <property type="evidence" value="ECO:0007669"/>
    <property type="project" value="InterPro"/>
</dbReference>
<dbReference type="GeneID" id="300552994"/>
<dbReference type="InterPro" id="IPR057666">
    <property type="entry name" value="DrpA_SLOG"/>
</dbReference>
<dbReference type="InterPro" id="IPR003488">
    <property type="entry name" value="DprA"/>
</dbReference>